<evidence type="ECO:0000259" key="16">
    <source>
        <dbReference type="Pfam" id="PF00732"/>
    </source>
</evidence>
<evidence type="ECO:0000256" key="1">
    <source>
        <dbReference type="ARBA" id="ARBA00001974"/>
    </source>
</evidence>
<dbReference type="Proteomes" id="UP001139260">
    <property type="component" value="Unassembled WGS sequence"/>
</dbReference>
<dbReference type="InterPro" id="IPR007867">
    <property type="entry name" value="GMC_OxRtase_C"/>
</dbReference>
<evidence type="ECO:0000313" key="19">
    <source>
        <dbReference type="Proteomes" id="UP001139260"/>
    </source>
</evidence>
<dbReference type="AlphaFoldDB" id="A0A9X1XRX0"/>
<keyword evidence="19" id="KW-1185">Reference proteome</keyword>
<evidence type="ECO:0000256" key="15">
    <source>
        <dbReference type="ARBA" id="ARBA00049778"/>
    </source>
</evidence>
<keyword evidence="3" id="KW-0153">Cholesterol metabolism</keyword>
<evidence type="ECO:0000256" key="13">
    <source>
        <dbReference type="ARBA" id="ARBA00049723"/>
    </source>
</evidence>
<evidence type="ECO:0000256" key="7">
    <source>
        <dbReference type="ARBA" id="ARBA00023098"/>
    </source>
</evidence>
<reference evidence="18" key="1">
    <citation type="submission" date="2022-04" db="EMBL/GenBank/DDBJ databases">
        <title>Flavobacterium pygoscelis sp. nov. isolated from Chinstrap chick (Pygoscelis antarcticus).</title>
        <authorList>
            <person name="Irgang R."/>
            <person name="Poblete-Morales M."/>
            <person name="Avendano-Herrera R."/>
        </authorList>
    </citation>
    <scope>NUCLEOTIDE SEQUENCE</scope>
    <source>
        <strain evidence="18">I-SCBP12n</strain>
    </source>
</reference>
<evidence type="ECO:0000256" key="9">
    <source>
        <dbReference type="ARBA" id="ARBA00023221"/>
    </source>
</evidence>
<feature type="domain" description="Glucose-methanol-choline oxidoreductase C-terminal" evidence="17">
    <location>
        <begin position="455"/>
        <end position="510"/>
    </location>
</feature>
<keyword evidence="4" id="KW-0285">Flavoprotein</keyword>
<evidence type="ECO:0000256" key="8">
    <source>
        <dbReference type="ARBA" id="ARBA00023166"/>
    </source>
</evidence>
<comment type="caution">
    <text evidence="18">The sequence shown here is derived from an EMBL/GenBank/DDBJ whole genome shotgun (WGS) entry which is preliminary data.</text>
</comment>
<dbReference type="EMBL" id="JALNUB010000006">
    <property type="protein sequence ID" value="MCK8142400.1"/>
    <property type="molecule type" value="Genomic_DNA"/>
</dbReference>
<keyword evidence="6" id="KW-0560">Oxidoreductase</keyword>
<dbReference type="PRINTS" id="PR00411">
    <property type="entry name" value="PNDRDTASEI"/>
</dbReference>
<evidence type="ECO:0000256" key="6">
    <source>
        <dbReference type="ARBA" id="ARBA00023002"/>
    </source>
</evidence>
<evidence type="ECO:0000256" key="12">
    <source>
        <dbReference type="ARBA" id="ARBA00049645"/>
    </source>
</evidence>
<evidence type="ECO:0000313" key="18">
    <source>
        <dbReference type="EMBL" id="MCK8142400.1"/>
    </source>
</evidence>
<dbReference type="PANTHER" id="PTHR47470">
    <property type="entry name" value="CHOLESTEROL OXIDASE"/>
    <property type="match status" value="1"/>
</dbReference>
<sequence>MQKDYDYIIIGSGFGGSVSALRLSEKGYKVLVIEKGKWYKANDFAKTNWNLRKWLWMPALNFFGIMKMSVFRHIVIISGTGVGGGSLVYANTLPVPKTSFYKSGSWSELADWENELKPFYKTALTMLGAARNPKLFDGDKGLKELSIELGREDQFENPEVAVFFGKAGEKVIDPYFDGKGPERAGCNFCGGCMTGCRYDAKNTLDKNYLYLAQNLGAKILAEHEVYDVLPIDGNEGATGYKVFLKSSTHYFKSKKELTATSVIFSGGVLGTVKLLLKLKPKSLPLLSDKLGEDIRTNNETLISVSSLDHSKNMSKGVAIGSLLHTDDNSHLEIVRYSEGSGFWKLLHLPLAIGKNTPARLFNMLQQLLKFPVRYFKIYFTNSWSKSTVVLLFMQSIDSTLKFKTNFFGGMASSVGKGVKPSAYIPESIELTKKYGKIVNGVPTSFVLESFAGIPSTAHVLGGAVMGKDSSQGVINKNNEVFGYKNMYVIDGAMISANPGVNPSLSITAIAERAMAQIGDKLK</sequence>
<dbReference type="GO" id="GO:0050660">
    <property type="term" value="F:flavin adenine dinucleotide binding"/>
    <property type="evidence" value="ECO:0007669"/>
    <property type="project" value="InterPro"/>
</dbReference>
<evidence type="ECO:0000259" key="17">
    <source>
        <dbReference type="Pfam" id="PF05199"/>
    </source>
</evidence>
<evidence type="ECO:0000256" key="11">
    <source>
        <dbReference type="ARBA" id="ARBA00038856"/>
    </source>
</evidence>
<comment type="pathway">
    <text evidence="12">Steroid metabolism; cholesterol degradation.</text>
</comment>
<dbReference type="Gene3D" id="3.50.50.60">
    <property type="entry name" value="FAD/NAD(P)-binding domain"/>
    <property type="match status" value="3"/>
</dbReference>
<evidence type="ECO:0000256" key="14">
    <source>
        <dbReference type="ARBA" id="ARBA00049744"/>
    </source>
</evidence>
<evidence type="ECO:0000256" key="10">
    <source>
        <dbReference type="ARBA" id="ARBA00023235"/>
    </source>
</evidence>
<dbReference type="Pfam" id="PF00732">
    <property type="entry name" value="GMC_oxred_N"/>
    <property type="match status" value="1"/>
</dbReference>
<comment type="cofactor">
    <cofactor evidence="1">
        <name>FAD</name>
        <dbReference type="ChEBI" id="CHEBI:57692"/>
    </cofactor>
</comment>
<organism evidence="18 19">
    <name type="scientific">Flavobacterium pygoscelis</name>
    <dbReference type="NCBI Taxonomy" id="2893176"/>
    <lineage>
        <taxon>Bacteria</taxon>
        <taxon>Pseudomonadati</taxon>
        <taxon>Bacteroidota</taxon>
        <taxon>Flavobacteriia</taxon>
        <taxon>Flavobacteriales</taxon>
        <taxon>Flavobacteriaceae</taxon>
        <taxon>Flavobacterium</taxon>
    </lineage>
</organism>
<dbReference type="EC" id="1.1.3.6" evidence="13"/>
<dbReference type="InterPro" id="IPR036188">
    <property type="entry name" value="FAD/NAD-bd_sf"/>
</dbReference>
<dbReference type="Pfam" id="PF05199">
    <property type="entry name" value="GMC_oxred_C"/>
    <property type="match status" value="1"/>
</dbReference>
<evidence type="ECO:0000256" key="2">
    <source>
        <dbReference type="ARBA" id="ARBA00010790"/>
    </source>
</evidence>
<dbReference type="GO" id="GO:0016995">
    <property type="term" value="F:cholesterol oxidase activity"/>
    <property type="evidence" value="ECO:0007669"/>
    <property type="project" value="UniProtKB-EC"/>
</dbReference>
<dbReference type="GO" id="GO:0004769">
    <property type="term" value="F:steroid Delta-isomerase activity"/>
    <property type="evidence" value="ECO:0007669"/>
    <property type="project" value="UniProtKB-EC"/>
</dbReference>
<name>A0A9X1XRX0_9FLAO</name>
<dbReference type="EC" id="5.3.3.1" evidence="11"/>
<proteinExistence type="inferred from homology"/>
<dbReference type="InterPro" id="IPR052542">
    <property type="entry name" value="Cholesterol_Oxidase"/>
</dbReference>
<feature type="domain" description="Glucose-methanol-choline oxidoreductase N-terminal" evidence="16">
    <location>
        <begin position="6"/>
        <end position="276"/>
    </location>
</feature>
<dbReference type="InterPro" id="IPR000172">
    <property type="entry name" value="GMC_OxRdtase_N"/>
</dbReference>
<dbReference type="PANTHER" id="PTHR47470:SF1">
    <property type="entry name" value="FAD-DEPENDENT OXIDOREDUCTASE 2 FAD BINDING DOMAIN-CONTAINING PROTEIN"/>
    <property type="match status" value="1"/>
</dbReference>
<keyword evidence="7" id="KW-0443">Lipid metabolism</keyword>
<comment type="similarity">
    <text evidence="2">Belongs to the GMC oxidoreductase family.</text>
</comment>
<evidence type="ECO:0000256" key="4">
    <source>
        <dbReference type="ARBA" id="ARBA00022630"/>
    </source>
</evidence>
<gene>
    <name evidence="18" type="ORF">MW871_10905</name>
</gene>
<evidence type="ECO:0000256" key="3">
    <source>
        <dbReference type="ARBA" id="ARBA00022548"/>
    </source>
</evidence>
<protein>
    <recommendedName>
        <fullName evidence="14">Cholesterol oxidase</fullName>
        <ecNumber evidence="13">1.1.3.6</ecNumber>
        <ecNumber evidence="11">5.3.3.1</ecNumber>
    </recommendedName>
    <alternativeName>
        <fullName evidence="15">Cholesterol isomerase</fullName>
    </alternativeName>
</protein>
<keyword evidence="10" id="KW-0413">Isomerase</keyword>
<dbReference type="RefSeq" id="WP_248428531.1">
    <property type="nucleotide sequence ID" value="NZ_JALNUB010000006.1"/>
</dbReference>
<keyword evidence="5" id="KW-0274">FAD</keyword>
<keyword evidence="8" id="KW-1207">Sterol metabolism</keyword>
<dbReference type="GO" id="GO:0008203">
    <property type="term" value="P:cholesterol metabolic process"/>
    <property type="evidence" value="ECO:0007669"/>
    <property type="project" value="UniProtKB-KW"/>
</dbReference>
<accession>A0A9X1XRX0</accession>
<dbReference type="SUPFAM" id="SSF51905">
    <property type="entry name" value="FAD/NAD(P)-binding domain"/>
    <property type="match status" value="1"/>
</dbReference>
<evidence type="ECO:0000256" key="5">
    <source>
        <dbReference type="ARBA" id="ARBA00022827"/>
    </source>
</evidence>
<keyword evidence="9" id="KW-0753">Steroid metabolism</keyword>